<reference evidence="1" key="1">
    <citation type="submission" date="2021-01" db="EMBL/GenBank/DDBJ databases">
        <title>Chromosome-level genome assembly of a human fungal pathogen reveals clustering of transcriptionally co-regulated genes.</title>
        <authorList>
            <person name="Voorhies M."/>
            <person name="Cohen S."/>
            <person name="Shea T.P."/>
            <person name="Petrus S."/>
            <person name="Munoz J.F."/>
            <person name="Poplawski S."/>
            <person name="Goldman W.E."/>
            <person name="Michael T."/>
            <person name="Cuomo C.A."/>
            <person name="Sil A."/>
            <person name="Beyhan S."/>
        </authorList>
    </citation>
    <scope>NUCLEOTIDE SEQUENCE</scope>
    <source>
        <strain evidence="1">WU24</strain>
    </source>
</reference>
<name>A0A8A1LWE8_AJECA</name>
<gene>
    <name evidence="1" type="ORF">I7I51_07902</name>
</gene>
<accession>A0A8A1LWE8</accession>
<dbReference type="AlphaFoldDB" id="A0A8A1LWE8"/>
<proteinExistence type="predicted"/>
<dbReference type="Proteomes" id="UP000663671">
    <property type="component" value="Chromosome 2"/>
</dbReference>
<protein>
    <submittedName>
        <fullName evidence="1">Uncharacterized protein</fullName>
    </submittedName>
</protein>
<evidence type="ECO:0000313" key="2">
    <source>
        <dbReference type="Proteomes" id="UP000663671"/>
    </source>
</evidence>
<evidence type="ECO:0000313" key="1">
    <source>
        <dbReference type="EMBL" id="QSS58476.1"/>
    </source>
</evidence>
<sequence length="104" mass="11907">MSVNHWPFIKIYAVRCRTASCAGRVWKGLVNSWRVPGTLLKMLDVLLATGDVLTYCGTLVRNRKPWAELRLHVTDSTGGHEEFSPVLVRRSVDIDRANDEKWRL</sequence>
<organism evidence="1 2">
    <name type="scientific">Ajellomyces capsulatus</name>
    <name type="common">Darling's disease fungus</name>
    <name type="synonym">Histoplasma capsulatum</name>
    <dbReference type="NCBI Taxonomy" id="5037"/>
    <lineage>
        <taxon>Eukaryota</taxon>
        <taxon>Fungi</taxon>
        <taxon>Dikarya</taxon>
        <taxon>Ascomycota</taxon>
        <taxon>Pezizomycotina</taxon>
        <taxon>Eurotiomycetes</taxon>
        <taxon>Eurotiomycetidae</taxon>
        <taxon>Onygenales</taxon>
        <taxon>Ajellomycetaceae</taxon>
        <taxon>Histoplasma</taxon>
    </lineage>
</organism>
<dbReference type="VEuPathDB" id="FungiDB:I7I51_07902"/>
<dbReference type="EMBL" id="CP069109">
    <property type="protein sequence ID" value="QSS58476.1"/>
    <property type="molecule type" value="Genomic_DNA"/>
</dbReference>